<sequence length="242" mass="27297">MNYDFTFGSKIQCSENEKKHSLILLKEILEQTKKARTAGFLVLGQDSDSITNAFLKDSVKLIGKGYDYQAVEKILEIKMAVRNAEGIHLLEMAMVKEGILSILRGDPVSLTEEILFSFLGTAIYEAHKKEQNDEFTRHIIQLSQGERTARSECGFWLLNASDNEISFLLKAFDWESLGVLMKVETDAVLYRIYSNLSKEAGKLFRERLQMQKAPDAKTINSAENKFRTITAKISGSKETAAV</sequence>
<dbReference type="InterPro" id="IPR011002">
    <property type="entry name" value="FliG_a-hlx"/>
</dbReference>
<comment type="caution">
    <text evidence="2">The sequence shown here is derived from an EMBL/GenBank/DDBJ whole genome shotgun (WGS) entry which is preliminary data.</text>
</comment>
<gene>
    <name evidence="2" type="ORF">PQJ61_02475</name>
</gene>
<dbReference type="SUPFAM" id="SSF48029">
    <property type="entry name" value="FliG"/>
    <property type="match status" value="1"/>
</dbReference>
<evidence type="ECO:0000313" key="2">
    <source>
        <dbReference type="EMBL" id="MDC7225611.1"/>
    </source>
</evidence>
<dbReference type="Gene3D" id="1.10.220.30">
    <property type="match status" value="1"/>
</dbReference>
<feature type="domain" description="Flagellar motor switch protein FliG C-terminal" evidence="1">
    <location>
        <begin position="157"/>
        <end position="231"/>
    </location>
</feature>
<dbReference type="Pfam" id="PF01706">
    <property type="entry name" value="FliG_C"/>
    <property type="match status" value="1"/>
</dbReference>
<dbReference type="InterPro" id="IPR023087">
    <property type="entry name" value="Flg_Motor_Flig_C"/>
</dbReference>
<name>A0AAJ1IDZ7_9SPIO</name>
<proteinExistence type="predicted"/>
<dbReference type="AlphaFoldDB" id="A0AAJ1IDZ7"/>
<evidence type="ECO:0000313" key="3">
    <source>
        <dbReference type="Proteomes" id="UP001221217"/>
    </source>
</evidence>
<evidence type="ECO:0000259" key="1">
    <source>
        <dbReference type="Pfam" id="PF01706"/>
    </source>
</evidence>
<protein>
    <submittedName>
        <fullName evidence="2">FliG C-terminal domain-containing protein</fullName>
    </submittedName>
</protein>
<organism evidence="2 3">
    <name type="scientific">Candidatus Thalassospirochaeta sargassi</name>
    <dbReference type="NCBI Taxonomy" id="3119039"/>
    <lineage>
        <taxon>Bacteria</taxon>
        <taxon>Pseudomonadati</taxon>
        <taxon>Spirochaetota</taxon>
        <taxon>Spirochaetia</taxon>
        <taxon>Spirochaetales</taxon>
        <taxon>Spirochaetaceae</taxon>
        <taxon>Candidatus Thalassospirochaeta</taxon>
    </lineage>
</organism>
<dbReference type="Proteomes" id="UP001221217">
    <property type="component" value="Unassembled WGS sequence"/>
</dbReference>
<accession>A0AAJ1IDZ7</accession>
<dbReference type="EMBL" id="JAQQAL010000008">
    <property type="protein sequence ID" value="MDC7225611.1"/>
    <property type="molecule type" value="Genomic_DNA"/>
</dbReference>
<reference evidence="2 3" key="1">
    <citation type="submission" date="2022-12" db="EMBL/GenBank/DDBJ databases">
        <title>Metagenome assembled genome from gulf of manar.</title>
        <authorList>
            <person name="Kohli P."/>
            <person name="Pk S."/>
            <person name="Venkata Ramana C."/>
            <person name="Sasikala C."/>
        </authorList>
    </citation>
    <scope>NUCLEOTIDE SEQUENCE [LARGE SCALE GENOMIC DNA]</scope>
    <source>
        <strain evidence="2">JB008</strain>
    </source>
</reference>